<dbReference type="Gene3D" id="2.90.10.10">
    <property type="entry name" value="Bulb-type lectin domain"/>
    <property type="match status" value="2"/>
</dbReference>
<dbReference type="InterPro" id="IPR001480">
    <property type="entry name" value="Bulb-type_lectin_dom"/>
</dbReference>
<accession>A0A9X6NP76</accession>
<evidence type="ECO:0000313" key="3">
    <source>
        <dbReference type="Proteomes" id="UP000192578"/>
    </source>
</evidence>
<feature type="domain" description="Bulb-type lectin" evidence="1">
    <location>
        <begin position="70"/>
        <end position="180"/>
    </location>
</feature>
<protein>
    <recommendedName>
        <fullName evidence="1">Bulb-type lectin domain-containing protein</fullName>
    </recommendedName>
</protein>
<evidence type="ECO:0000259" key="1">
    <source>
        <dbReference type="PROSITE" id="PS50927"/>
    </source>
</evidence>
<keyword evidence="3" id="KW-1185">Reference proteome</keyword>
<sequence>MNWSHQHSHDLVGGVPGYPAGSAPPPAGYPAGAMPAPGYPAGAMLSPSAYPAGAVLYPSGAPAGQRSGEPGVLHPSQRLNVEQSIYSRSGAVYLKMQGDGNLVLYRSRDNYPLWSSHTEHKGGVVAVMQEDGNLVVYDGRNTPLWASNTHGRHGARLDVQDDGNLCIYQGSECKWATMTHGQI</sequence>
<dbReference type="EMBL" id="MTYJ01000310">
    <property type="protein sequence ID" value="OWA53244.1"/>
    <property type="molecule type" value="Genomic_DNA"/>
</dbReference>
<evidence type="ECO:0000313" key="2">
    <source>
        <dbReference type="EMBL" id="OWA53244.1"/>
    </source>
</evidence>
<dbReference type="CDD" id="cd00028">
    <property type="entry name" value="B_lectin"/>
    <property type="match status" value="1"/>
</dbReference>
<comment type="caution">
    <text evidence="2">The sequence shown here is derived from an EMBL/GenBank/DDBJ whole genome shotgun (WGS) entry which is preliminary data.</text>
</comment>
<dbReference type="SUPFAM" id="SSF51110">
    <property type="entry name" value="alpha-D-mannose-specific plant lectins"/>
    <property type="match status" value="1"/>
</dbReference>
<proteinExistence type="predicted"/>
<name>A0A9X6NP76_HYPEX</name>
<reference evidence="3" key="1">
    <citation type="submission" date="2017-01" db="EMBL/GenBank/DDBJ databases">
        <title>Comparative genomics of anhydrobiosis in the tardigrade Hypsibius dujardini.</title>
        <authorList>
            <person name="Yoshida Y."/>
            <person name="Koutsovoulos G."/>
            <person name="Laetsch D."/>
            <person name="Stevens L."/>
            <person name="Kumar S."/>
            <person name="Horikawa D."/>
            <person name="Ishino K."/>
            <person name="Komine S."/>
            <person name="Tomita M."/>
            <person name="Blaxter M."/>
            <person name="Arakawa K."/>
        </authorList>
    </citation>
    <scope>NUCLEOTIDE SEQUENCE [LARGE SCALE GENOMIC DNA]</scope>
    <source>
        <strain evidence="3">Z151</strain>
    </source>
</reference>
<dbReference type="SMART" id="SM00108">
    <property type="entry name" value="B_lectin"/>
    <property type="match status" value="1"/>
</dbReference>
<organism evidence="2 3">
    <name type="scientific">Hypsibius exemplaris</name>
    <name type="common">Freshwater tardigrade</name>
    <dbReference type="NCBI Taxonomy" id="2072580"/>
    <lineage>
        <taxon>Eukaryota</taxon>
        <taxon>Metazoa</taxon>
        <taxon>Ecdysozoa</taxon>
        <taxon>Tardigrada</taxon>
        <taxon>Eutardigrada</taxon>
        <taxon>Parachela</taxon>
        <taxon>Hypsibioidea</taxon>
        <taxon>Hypsibiidae</taxon>
        <taxon>Hypsibius</taxon>
    </lineage>
</organism>
<dbReference type="Proteomes" id="UP000192578">
    <property type="component" value="Unassembled WGS sequence"/>
</dbReference>
<dbReference type="PROSITE" id="PS50927">
    <property type="entry name" value="BULB_LECTIN"/>
    <property type="match status" value="1"/>
</dbReference>
<dbReference type="AlphaFoldDB" id="A0A9X6NP76"/>
<gene>
    <name evidence="2" type="ORF">BV898_17679</name>
</gene>
<dbReference type="InterPro" id="IPR036426">
    <property type="entry name" value="Bulb-type_lectin_dom_sf"/>
</dbReference>
<dbReference type="OrthoDB" id="1884773at2759"/>